<protein>
    <submittedName>
        <fullName evidence="2">Uncharacterized protein</fullName>
    </submittedName>
</protein>
<feature type="compositionally biased region" description="Basic and acidic residues" evidence="1">
    <location>
        <begin position="1"/>
        <end position="11"/>
    </location>
</feature>
<name>A0A6J4VIJ9_9BACT</name>
<feature type="region of interest" description="Disordered" evidence="1">
    <location>
        <begin position="1"/>
        <end position="55"/>
    </location>
</feature>
<dbReference type="EMBL" id="CADCWG010000317">
    <property type="protein sequence ID" value="CAA9578355.1"/>
    <property type="molecule type" value="Genomic_DNA"/>
</dbReference>
<evidence type="ECO:0000256" key="1">
    <source>
        <dbReference type="SAM" id="MobiDB-lite"/>
    </source>
</evidence>
<proteinExistence type="predicted"/>
<dbReference type="AlphaFoldDB" id="A0A6J4VIJ9"/>
<sequence length="70" mass="7454">MRIERPPERVGSEPIGRGQEPTGRGAEIVAGGQRRGRRPPREANPAPGAVRREFVPGSVVGATVAKESQQ</sequence>
<accession>A0A6J4VIJ9</accession>
<reference evidence="2" key="1">
    <citation type="submission" date="2020-02" db="EMBL/GenBank/DDBJ databases">
        <authorList>
            <person name="Meier V. D."/>
        </authorList>
    </citation>
    <scope>NUCLEOTIDE SEQUENCE</scope>
    <source>
        <strain evidence="2">AVDCRST_MAG49</strain>
    </source>
</reference>
<evidence type="ECO:0000313" key="2">
    <source>
        <dbReference type="EMBL" id="CAA9578355.1"/>
    </source>
</evidence>
<organism evidence="2">
    <name type="scientific">uncultured Thermomicrobiales bacterium</name>
    <dbReference type="NCBI Taxonomy" id="1645740"/>
    <lineage>
        <taxon>Bacteria</taxon>
        <taxon>Pseudomonadati</taxon>
        <taxon>Thermomicrobiota</taxon>
        <taxon>Thermomicrobia</taxon>
        <taxon>Thermomicrobiales</taxon>
        <taxon>environmental samples</taxon>
    </lineage>
</organism>
<gene>
    <name evidence="2" type="ORF">AVDCRST_MAG49-4499</name>
</gene>